<proteinExistence type="predicted"/>
<dbReference type="EMBL" id="HBHX01046259">
    <property type="protein sequence ID" value="CAE0125496.1"/>
    <property type="molecule type" value="Transcribed_RNA"/>
</dbReference>
<evidence type="ECO:0000313" key="1">
    <source>
        <dbReference type="EMBL" id="CAE0125496.1"/>
    </source>
</evidence>
<accession>A0A7S3F3X4</accession>
<sequence>MPPPTSYERLHVPIRSLIPAVLSNTVEVSTSDIRKGAAFDNLKASWGKALNVGDFKTNLKCNYDYNDNKDFLKEASLSGDLMDDGDMKVSYDVSHNFKSKNTEVSLSAVTQGTTLSADYDTDSSLKEVSLQRDVELGDQKVNLKPSWLVQAKTARVKMMSAMGGGNVQAQVDYNTDGGSTAYEVGYSKQLEDGKDVSATFTPDSKELEVEYVDNNFEGGATWTAKATVPLEDVGNTLDAAKLTLKRSWAW</sequence>
<dbReference type="AlphaFoldDB" id="A0A7S3F3X4"/>
<gene>
    <name evidence="1" type="ORF">HERI1096_LOCUS25598</name>
</gene>
<name>A0A7S3F3X4_9EUKA</name>
<reference evidence="1" key="1">
    <citation type="submission" date="2021-01" db="EMBL/GenBank/DDBJ databases">
        <authorList>
            <person name="Corre E."/>
            <person name="Pelletier E."/>
            <person name="Niang G."/>
            <person name="Scheremetjew M."/>
            <person name="Finn R."/>
            <person name="Kale V."/>
            <person name="Holt S."/>
            <person name="Cochrane G."/>
            <person name="Meng A."/>
            <person name="Brown T."/>
            <person name="Cohen L."/>
        </authorList>
    </citation>
    <scope>NUCLEOTIDE SEQUENCE</scope>
    <source>
        <strain evidence="1">CCMP281</strain>
    </source>
</reference>
<organism evidence="1">
    <name type="scientific">Haptolina ericina</name>
    <dbReference type="NCBI Taxonomy" id="156174"/>
    <lineage>
        <taxon>Eukaryota</taxon>
        <taxon>Haptista</taxon>
        <taxon>Haptophyta</taxon>
        <taxon>Prymnesiophyceae</taxon>
        <taxon>Prymnesiales</taxon>
        <taxon>Prymnesiaceae</taxon>
        <taxon>Haptolina</taxon>
    </lineage>
</organism>
<protein>
    <submittedName>
        <fullName evidence="1">Uncharacterized protein</fullName>
    </submittedName>
</protein>